<evidence type="ECO:0000256" key="6">
    <source>
        <dbReference type="ARBA" id="ARBA00022989"/>
    </source>
</evidence>
<comment type="caution">
    <text evidence="10">The sequence shown here is derived from an EMBL/GenBank/DDBJ whole genome shotgun (WGS) entry which is preliminary data.</text>
</comment>
<feature type="compositionally biased region" description="Low complexity" evidence="8">
    <location>
        <begin position="359"/>
        <end position="371"/>
    </location>
</feature>
<dbReference type="Proteomes" id="UP000215145">
    <property type="component" value="Unassembled WGS sequence"/>
</dbReference>
<feature type="transmembrane region" description="Helical" evidence="9">
    <location>
        <begin position="210"/>
        <end position="229"/>
    </location>
</feature>
<evidence type="ECO:0000256" key="4">
    <source>
        <dbReference type="ARBA" id="ARBA00022544"/>
    </source>
</evidence>
<comment type="subcellular location">
    <subcellularLocation>
        <location evidence="1">Membrane</location>
        <topology evidence="1">Multi-pass membrane protein</topology>
    </subcellularLocation>
</comment>
<evidence type="ECO:0000313" key="10">
    <source>
        <dbReference type="EMBL" id="OXM17498.1"/>
    </source>
</evidence>
<dbReference type="PANTHER" id="PTHR34975:SF2">
    <property type="entry name" value="SPORE GERMINATION PROTEIN A2"/>
    <property type="match status" value="1"/>
</dbReference>
<accession>A0A229P5U3</accession>
<dbReference type="Pfam" id="PF03845">
    <property type="entry name" value="Spore_permease"/>
    <property type="match status" value="1"/>
</dbReference>
<keyword evidence="3" id="KW-0813">Transport</keyword>
<feature type="transmembrane region" description="Helical" evidence="9">
    <location>
        <begin position="326"/>
        <end position="349"/>
    </location>
</feature>
<keyword evidence="4" id="KW-0309">Germination</keyword>
<evidence type="ECO:0000313" key="11">
    <source>
        <dbReference type="Proteomes" id="UP000215145"/>
    </source>
</evidence>
<comment type="similarity">
    <text evidence="2">Belongs to the amino acid-polyamine-organocation (APC) superfamily. Spore germination protein (SGP) (TC 2.A.3.9) family.</text>
</comment>
<dbReference type="GO" id="GO:0009847">
    <property type="term" value="P:spore germination"/>
    <property type="evidence" value="ECO:0007669"/>
    <property type="project" value="InterPro"/>
</dbReference>
<reference evidence="10 11" key="1">
    <citation type="submission" date="2017-07" db="EMBL/GenBank/DDBJ databases">
        <title>Paenibacillus herberti R33 genome sequencing and assembly.</title>
        <authorList>
            <person name="Su W."/>
        </authorList>
    </citation>
    <scope>NUCLEOTIDE SEQUENCE [LARGE SCALE GENOMIC DNA]</scope>
    <source>
        <strain evidence="10 11">R33</strain>
    </source>
</reference>
<evidence type="ECO:0000256" key="8">
    <source>
        <dbReference type="SAM" id="MobiDB-lite"/>
    </source>
</evidence>
<dbReference type="InterPro" id="IPR004761">
    <property type="entry name" value="Spore_GerAB"/>
</dbReference>
<feature type="compositionally biased region" description="Basic and acidic residues" evidence="8">
    <location>
        <begin position="376"/>
        <end position="388"/>
    </location>
</feature>
<feature type="transmembrane region" description="Helical" evidence="9">
    <location>
        <begin position="75"/>
        <end position="93"/>
    </location>
</feature>
<feature type="transmembrane region" description="Helical" evidence="9">
    <location>
        <begin position="265"/>
        <end position="285"/>
    </location>
</feature>
<feature type="transmembrane region" description="Helical" evidence="9">
    <location>
        <begin position="34"/>
        <end position="55"/>
    </location>
</feature>
<evidence type="ECO:0000256" key="7">
    <source>
        <dbReference type="ARBA" id="ARBA00023136"/>
    </source>
</evidence>
<evidence type="ECO:0000256" key="5">
    <source>
        <dbReference type="ARBA" id="ARBA00022692"/>
    </source>
</evidence>
<name>A0A229P5U3_9BACL</name>
<evidence type="ECO:0000256" key="1">
    <source>
        <dbReference type="ARBA" id="ARBA00004141"/>
    </source>
</evidence>
<dbReference type="PANTHER" id="PTHR34975">
    <property type="entry name" value="SPORE GERMINATION PROTEIN A2"/>
    <property type="match status" value="1"/>
</dbReference>
<evidence type="ECO:0000256" key="3">
    <source>
        <dbReference type="ARBA" id="ARBA00022448"/>
    </source>
</evidence>
<feature type="transmembrane region" description="Helical" evidence="9">
    <location>
        <begin position="180"/>
        <end position="198"/>
    </location>
</feature>
<evidence type="ECO:0000256" key="9">
    <source>
        <dbReference type="SAM" id="Phobius"/>
    </source>
</evidence>
<sequence length="425" mass="46695">MNVFQTFLILMLSNGLACHVIVNPMLLDASGRDAWITALTAGIFFIGWSMMIWSIMKRSGQQHWREWLAEHTHPVLSWLLVAPVLLLLFLTAMETVAQTVSWHITNYLPASNSLQLGLLLLLICLFLAWSGLRAVAIASGVLLPIVIALGILVGASNSPIKDMTLLRPILEHGWGPVLQGMIYAGAAYSELIIIIMLQHHIRGSIKAWHMFSYSLFSVIIMCGPIIGAITEFGPLEAANQMTSPYEQWRLLRIGQYIEHLDFFSIFQWLSGASIRVTLAVIILSDNFPFRTMKQRKLFILALLVCFGIATLLPVNEYEIYVLMYRYYMPAVLAAILPLSLVWFGVAIAIKPGRRIQHEGQQSAGGPSQQSQRKSTNRADNRDNQDETNGRSAEASVAGNSGGSGEEASAQPGQTAGPTSSAGGTS</sequence>
<keyword evidence="7 9" id="KW-0472">Membrane</keyword>
<feature type="transmembrane region" description="Helical" evidence="9">
    <location>
        <begin position="297"/>
        <end position="314"/>
    </location>
</feature>
<feature type="transmembrane region" description="Helical" evidence="9">
    <location>
        <begin position="141"/>
        <end position="160"/>
    </location>
</feature>
<evidence type="ECO:0000256" key="2">
    <source>
        <dbReference type="ARBA" id="ARBA00007998"/>
    </source>
</evidence>
<dbReference type="EMBL" id="NMUQ01000001">
    <property type="protein sequence ID" value="OXM17498.1"/>
    <property type="molecule type" value="Genomic_DNA"/>
</dbReference>
<organism evidence="10 11">
    <name type="scientific">Paenibacillus herberti</name>
    <dbReference type="NCBI Taxonomy" id="1619309"/>
    <lineage>
        <taxon>Bacteria</taxon>
        <taxon>Bacillati</taxon>
        <taxon>Bacillota</taxon>
        <taxon>Bacilli</taxon>
        <taxon>Bacillales</taxon>
        <taxon>Paenibacillaceae</taxon>
        <taxon>Paenibacillus</taxon>
    </lineage>
</organism>
<gene>
    <name evidence="10" type="ORF">CGZ75_05850</name>
</gene>
<dbReference type="NCBIfam" id="TIGR00912">
    <property type="entry name" value="2A0309"/>
    <property type="match status" value="1"/>
</dbReference>
<proteinExistence type="inferred from homology"/>
<keyword evidence="11" id="KW-1185">Reference proteome</keyword>
<dbReference type="OrthoDB" id="2381188at2"/>
<feature type="transmembrane region" description="Helical" evidence="9">
    <location>
        <begin position="113"/>
        <end position="129"/>
    </location>
</feature>
<dbReference type="GO" id="GO:0016020">
    <property type="term" value="C:membrane"/>
    <property type="evidence" value="ECO:0007669"/>
    <property type="project" value="UniProtKB-SubCell"/>
</dbReference>
<protein>
    <submittedName>
        <fullName evidence="10">Spore gernimation protein</fullName>
    </submittedName>
</protein>
<feature type="region of interest" description="Disordered" evidence="8">
    <location>
        <begin position="356"/>
        <end position="425"/>
    </location>
</feature>
<feature type="compositionally biased region" description="Polar residues" evidence="8">
    <location>
        <begin position="410"/>
        <end position="425"/>
    </location>
</feature>
<keyword evidence="6 9" id="KW-1133">Transmembrane helix</keyword>
<keyword evidence="5 9" id="KW-0812">Transmembrane</keyword>
<dbReference type="AlphaFoldDB" id="A0A229P5U3"/>